<gene>
    <name evidence="5" type="ORF">AN965_00740</name>
</gene>
<evidence type="ECO:0000313" key="5">
    <source>
        <dbReference type="EMBL" id="KQL58958.1"/>
    </source>
</evidence>
<dbReference type="AlphaFoldDB" id="A0A9D5I3H7"/>
<accession>A0A9D5I3H7</accession>
<name>A0A9D5I3H7_9BACI</name>
<comment type="caution">
    <text evidence="5">The sequence shown here is derived from an EMBL/GenBank/DDBJ whole genome shotgun (WGS) entry which is preliminary data.</text>
</comment>
<dbReference type="InterPro" id="IPR027417">
    <property type="entry name" value="P-loop_NTPase"/>
</dbReference>
<evidence type="ECO:0000256" key="1">
    <source>
        <dbReference type="ARBA" id="ARBA00022448"/>
    </source>
</evidence>
<reference evidence="5 6" key="1">
    <citation type="submission" date="2015-09" db="EMBL/GenBank/DDBJ databases">
        <title>Genome sequencing project for genomic taxonomy and phylogenomics of Bacillus-like bacteria.</title>
        <authorList>
            <person name="Liu B."/>
            <person name="Wang J."/>
            <person name="Zhu Y."/>
            <person name="Liu G."/>
            <person name="Chen Q."/>
            <person name="Chen Z."/>
            <person name="Lan J."/>
            <person name="Che J."/>
            <person name="Ge C."/>
            <person name="Shi H."/>
            <person name="Pan Z."/>
            <person name="Liu X."/>
        </authorList>
    </citation>
    <scope>NUCLEOTIDE SEQUENCE [LARGE SCALE GENOMIC DNA]</scope>
    <source>
        <strain evidence="5 6">DSM 19153</strain>
    </source>
</reference>
<dbReference type="InterPro" id="IPR003439">
    <property type="entry name" value="ABC_transporter-like_ATP-bd"/>
</dbReference>
<keyword evidence="2" id="KW-0547">Nucleotide-binding</keyword>
<evidence type="ECO:0000313" key="6">
    <source>
        <dbReference type="Proteomes" id="UP000051061"/>
    </source>
</evidence>
<keyword evidence="3" id="KW-0067">ATP-binding</keyword>
<dbReference type="Proteomes" id="UP000051061">
    <property type="component" value="Unassembled WGS sequence"/>
</dbReference>
<dbReference type="PANTHER" id="PTHR42939:SF1">
    <property type="entry name" value="ABC TRANSPORTER ATP-BINDING PROTEIN ALBC-RELATED"/>
    <property type="match status" value="1"/>
</dbReference>
<dbReference type="SUPFAM" id="SSF52540">
    <property type="entry name" value="P-loop containing nucleoside triphosphate hydrolases"/>
    <property type="match status" value="1"/>
</dbReference>
<dbReference type="CDD" id="cd03230">
    <property type="entry name" value="ABC_DR_subfamily_A"/>
    <property type="match status" value="1"/>
</dbReference>
<dbReference type="GO" id="GO:0005524">
    <property type="term" value="F:ATP binding"/>
    <property type="evidence" value="ECO:0007669"/>
    <property type="project" value="UniProtKB-KW"/>
</dbReference>
<organism evidence="5 6">
    <name type="scientific">Alkalicoccobacillus plakortidis</name>
    <dbReference type="NCBI Taxonomy" id="444060"/>
    <lineage>
        <taxon>Bacteria</taxon>
        <taxon>Bacillati</taxon>
        <taxon>Bacillota</taxon>
        <taxon>Bacilli</taxon>
        <taxon>Bacillales</taxon>
        <taxon>Bacillaceae</taxon>
        <taxon>Alkalicoccobacillus</taxon>
    </lineage>
</organism>
<proteinExistence type="predicted"/>
<dbReference type="GO" id="GO:0016887">
    <property type="term" value="F:ATP hydrolysis activity"/>
    <property type="evidence" value="ECO:0007669"/>
    <property type="project" value="InterPro"/>
</dbReference>
<evidence type="ECO:0000256" key="3">
    <source>
        <dbReference type="ARBA" id="ARBA00022840"/>
    </source>
</evidence>
<protein>
    <recommendedName>
        <fullName evidence="4">ABC transporter domain-containing protein</fullName>
    </recommendedName>
</protein>
<dbReference type="SMART" id="SM00382">
    <property type="entry name" value="AAA"/>
    <property type="match status" value="1"/>
</dbReference>
<evidence type="ECO:0000256" key="2">
    <source>
        <dbReference type="ARBA" id="ARBA00022741"/>
    </source>
</evidence>
<keyword evidence="1" id="KW-0813">Transport</keyword>
<dbReference type="InterPro" id="IPR051782">
    <property type="entry name" value="ABC_Transporter_VariousFunc"/>
</dbReference>
<dbReference type="Gene3D" id="3.40.50.300">
    <property type="entry name" value="P-loop containing nucleotide triphosphate hydrolases"/>
    <property type="match status" value="1"/>
</dbReference>
<dbReference type="PROSITE" id="PS00211">
    <property type="entry name" value="ABC_TRANSPORTER_1"/>
    <property type="match status" value="1"/>
</dbReference>
<keyword evidence="6" id="KW-1185">Reference proteome</keyword>
<dbReference type="PANTHER" id="PTHR42939">
    <property type="entry name" value="ABC TRANSPORTER ATP-BINDING PROTEIN ALBC-RELATED"/>
    <property type="match status" value="1"/>
</dbReference>
<dbReference type="InterPro" id="IPR003593">
    <property type="entry name" value="AAA+_ATPase"/>
</dbReference>
<dbReference type="EMBL" id="LJJD01000003">
    <property type="protein sequence ID" value="KQL58958.1"/>
    <property type="molecule type" value="Genomic_DNA"/>
</dbReference>
<dbReference type="PROSITE" id="PS50893">
    <property type="entry name" value="ABC_TRANSPORTER_2"/>
    <property type="match status" value="1"/>
</dbReference>
<evidence type="ECO:0000259" key="4">
    <source>
        <dbReference type="PROSITE" id="PS50893"/>
    </source>
</evidence>
<dbReference type="Pfam" id="PF00005">
    <property type="entry name" value="ABC_tran"/>
    <property type="match status" value="1"/>
</dbReference>
<feature type="domain" description="ABC transporter" evidence="4">
    <location>
        <begin position="1"/>
        <end position="229"/>
    </location>
</feature>
<dbReference type="InterPro" id="IPR017871">
    <property type="entry name" value="ABC_transporter-like_CS"/>
</dbReference>
<sequence length="243" mass="26857">MNEQLVLQANSLALKNRLHPINVSFKRGTVNAICGGNGAGKTSLLSLLTGMISPSEGTLLFNGKEVKSILALYQKSISYMPDHLAFPDTLTACETLSFLGELSANQSGEIVEMLEKVGLENELKTPIKHYSKGMQQRLNLAQCLLRQSSLIFMDEPTNGLDPYWVVRMKGMVEELKAQGKTIILSTHTLSFVEDLADSVIFLQKGSLLIQSSLNELRSEMKGRSLEQFVYETIAEKELSCKVV</sequence>